<accession>A0A2R6PXT2</accession>
<dbReference type="PANTHER" id="PTHR33728">
    <property type="entry name" value="CTTNBP 2 AMINO-TERMINAL-LIKE PROTEIN"/>
    <property type="match status" value="1"/>
</dbReference>
<dbReference type="Gramene" id="PSR98563">
    <property type="protein sequence ID" value="PSR98563"/>
    <property type="gene ID" value="CEY00_Acc25080"/>
</dbReference>
<gene>
    <name evidence="2" type="ORF">CEY00_Acc25080</name>
</gene>
<feature type="transmembrane region" description="Helical" evidence="1">
    <location>
        <begin position="31"/>
        <end position="52"/>
    </location>
</feature>
<sequence>MGEGGNWNFAPTGTPTHTQRDWRHFDDSVNAISYGFIATAILISMFVLMAIFEKFLIPNSTAGRRYGIGDVESQIGFNGKLVCLPSPKVPLNAREVLVLMPGENTPTFIAHPT</sequence>
<evidence type="ECO:0000256" key="1">
    <source>
        <dbReference type="SAM" id="Phobius"/>
    </source>
</evidence>
<keyword evidence="1" id="KW-1133">Transmembrane helix</keyword>
<evidence type="ECO:0000313" key="2">
    <source>
        <dbReference type="EMBL" id="PSR98563.1"/>
    </source>
</evidence>
<comment type="caution">
    <text evidence="2">The sequence shown here is derived from an EMBL/GenBank/DDBJ whole genome shotgun (WGS) entry which is preliminary data.</text>
</comment>
<dbReference type="OMA" id="VWPPIGS"/>
<proteinExistence type="predicted"/>
<protein>
    <submittedName>
        <fullName evidence="2">Uncharacterized protein</fullName>
    </submittedName>
</protein>
<dbReference type="Proteomes" id="UP000241394">
    <property type="component" value="Chromosome LG22"/>
</dbReference>
<keyword evidence="3" id="KW-1185">Reference proteome</keyword>
<dbReference type="OrthoDB" id="770781at2759"/>
<dbReference type="PANTHER" id="PTHR33728:SF13">
    <property type="entry name" value="CTTNBP 2 AMINO-TERMINAL-LIKE PROTEIN"/>
    <property type="match status" value="1"/>
</dbReference>
<dbReference type="FunCoup" id="A0A2R6PXT2">
    <property type="interactions" value="624"/>
</dbReference>
<evidence type="ECO:0000313" key="3">
    <source>
        <dbReference type="Proteomes" id="UP000241394"/>
    </source>
</evidence>
<keyword evidence="1" id="KW-0812">Transmembrane</keyword>
<reference evidence="3" key="2">
    <citation type="journal article" date="2018" name="BMC Genomics">
        <title>A manually annotated Actinidia chinensis var. chinensis (kiwifruit) genome highlights the challenges associated with draft genomes and gene prediction in plants.</title>
        <authorList>
            <person name="Pilkington S.M."/>
            <person name="Crowhurst R."/>
            <person name="Hilario E."/>
            <person name="Nardozza S."/>
            <person name="Fraser L."/>
            <person name="Peng Y."/>
            <person name="Gunaseelan K."/>
            <person name="Simpson R."/>
            <person name="Tahir J."/>
            <person name="Deroles S.C."/>
            <person name="Templeton K."/>
            <person name="Luo Z."/>
            <person name="Davy M."/>
            <person name="Cheng C."/>
            <person name="McNeilage M."/>
            <person name="Scaglione D."/>
            <person name="Liu Y."/>
            <person name="Zhang Q."/>
            <person name="Datson P."/>
            <person name="De Silva N."/>
            <person name="Gardiner S.E."/>
            <person name="Bassett H."/>
            <person name="Chagne D."/>
            <person name="McCallum J."/>
            <person name="Dzierzon H."/>
            <person name="Deng C."/>
            <person name="Wang Y.Y."/>
            <person name="Barron L."/>
            <person name="Manako K."/>
            <person name="Bowen J."/>
            <person name="Foster T.M."/>
            <person name="Erridge Z.A."/>
            <person name="Tiffin H."/>
            <person name="Waite C.N."/>
            <person name="Davies K.M."/>
            <person name="Grierson E.P."/>
            <person name="Laing W.A."/>
            <person name="Kirk R."/>
            <person name="Chen X."/>
            <person name="Wood M."/>
            <person name="Montefiori M."/>
            <person name="Brummell D.A."/>
            <person name="Schwinn K.E."/>
            <person name="Catanach A."/>
            <person name="Fullerton C."/>
            <person name="Li D."/>
            <person name="Meiyalaghan S."/>
            <person name="Nieuwenhuizen N."/>
            <person name="Read N."/>
            <person name="Prakash R."/>
            <person name="Hunter D."/>
            <person name="Zhang H."/>
            <person name="McKenzie M."/>
            <person name="Knabel M."/>
            <person name="Harris A."/>
            <person name="Allan A.C."/>
            <person name="Gleave A."/>
            <person name="Chen A."/>
            <person name="Janssen B.J."/>
            <person name="Plunkett B."/>
            <person name="Ampomah-Dwamena C."/>
            <person name="Voogd C."/>
            <person name="Leif D."/>
            <person name="Lafferty D."/>
            <person name="Souleyre E.J.F."/>
            <person name="Varkonyi-Gasic E."/>
            <person name="Gambi F."/>
            <person name="Hanley J."/>
            <person name="Yao J.L."/>
            <person name="Cheung J."/>
            <person name="David K.M."/>
            <person name="Warren B."/>
            <person name="Marsh K."/>
            <person name="Snowden K.C."/>
            <person name="Lin-Wang K."/>
            <person name="Brian L."/>
            <person name="Martinez-Sanchez M."/>
            <person name="Wang M."/>
            <person name="Ileperuma N."/>
            <person name="Macnee N."/>
            <person name="Campin R."/>
            <person name="McAtee P."/>
            <person name="Drummond R.S.M."/>
            <person name="Espley R.V."/>
            <person name="Ireland H.S."/>
            <person name="Wu R."/>
            <person name="Atkinson R.G."/>
            <person name="Karunairetnam S."/>
            <person name="Bulley S."/>
            <person name="Chunkath S."/>
            <person name="Hanley Z."/>
            <person name="Storey R."/>
            <person name="Thrimawithana A.H."/>
            <person name="Thomson S."/>
            <person name="David C."/>
            <person name="Testolin R."/>
            <person name="Huang H."/>
            <person name="Hellens R.P."/>
            <person name="Schaffer R.J."/>
        </authorList>
    </citation>
    <scope>NUCLEOTIDE SEQUENCE [LARGE SCALE GENOMIC DNA]</scope>
    <source>
        <strain evidence="3">cv. Red5</strain>
    </source>
</reference>
<dbReference type="STRING" id="1590841.A0A2R6PXT2"/>
<organism evidence="2 3">
    <name type="scientific">Actinidia chinensis var. chinensis</name>
    <name type="common">Chinese soft-hair kiwi</name>
    <dbReference type="NCBI Taxonomy" id="1590841"/>
    <lineage>
        <taxon>Eukaryota</taxon>
        <taxon>Viridiplantae</taxon>
        <taxon>Streptophyta</taxon>
        <taxon>Embryophyta</taxon>
        <taxon>Tracheophyta</taxon>
        <taxon>Spermatophyta</taxon>
        <taxon>Magnoliopsida</taxon>
        <taxon>eudicotyledons</taxon>
        <taxon>Gunneridae</taxon>
        <taxon>Pentapetalae</taxon>
        <taxon>asterids</taxon>
        <taxon>Ericales</taxon>
        <taxon>Actinidiaceae</taxon>
        <taxon>Actinidia</taxon>
    </lineage>
</organism>
<dbReference type="EMBL" id="NKQK01000022">
    <property type="protein sequence ID" value="PSR98563.1"/>
    <property type="molecule type" value="Genomic_DNA"/>
</dbReference>
<reference evidence="2 3" key="1">
    <citation type="submission" date="2017-07" db="EMBL/GenBank/DDBJ databases">
        <title>An improved, manually edited Actinidia chinensis var. chinensis (kiwifruit) genome highlights the challenges associated with draft genomes and gene prediction in plants.</title>
        <authorList>
            <person name="Pilkington S."/>
            <person name="Crowhurst R."/>
            <person name="Hilario E."/>
            <person name="Nardozza S."/>
            <person name="Fraser L."/>
            <person name="Peng Y."/>
            <person name="Gunaseelan K."/>
            <person name="Simpson R."/>
            <person name="Tahir J."/>
            <person name="Deroles S."/>
            <person name="Templeton K."/>
            <person name="Luo Z."/>
            <person name="Davy M."/>
            <person name="Cheng C."/>
            <person name="Mcneilage M."/>
            <person name="Scaglione D."/>
            <person name="Liu Y."/>
            <person name="Zhang Q."/>
            <person name="Datson P."/>
            <person name="De Silva N."/>
            <person name="Gardiner S."/>
            <person name="Bassett H."/>
            <person name="Chagne D."/>
            <person name="Mccallum J."/>
            <person name="Dzierzon H."/>
            <person name="Deng C."/>
            <person name="Wang Y.-Y."/>
            <person name="Barron N."/>
            <person name="Manako K."/>
            <person name="Bowen J."/>
            <person name="Foster T."/>
            <person name="Erridge Z."/>
            <person name="Tiffin H."/>
            <person name="Waite C."/>
            <person name="Davies K."/>
            <person name="Grierson E."/>
            <person name="Laing W."/>
            <person name="Kirk R."/>
            <person name="Chen X."/>
            <person name="Wood M."/>
            <person name="Montefiori M."/>
            <person name="Brummell D."/>
            <person name="Schwinn K."/>
            <person name="Catanach A."/>
            <person name="Fullerton C."/>
            <person name="Li D."/>
            <person name="Meiyalaghan S."/>
            <person name="Nieuwenhuizen N."/>
            <person name="Read N."/>
            <person name="Prakash R."/>
            <person name="Hunter D."/>
            <person name="Zhang H."/>
            <person name="Mckenzie M."/>
            <person name="Knabel M."/>
            <person name="Harris A."/>
            <person name="Allan A."/>
            <person name="Chen A."/>
            <person name="Janssen B."/>
            <person name="Plunkett B."/>
            <person name="Dwamena C."/>
            <person name="Voogd C."/>
            <person name="Leif D."/>
            <person name="Lafferty D."/>
            <person name="Souleyre E."/>
            <person name="Varkonyi-Gasic E."/>
            <person name="Gambi F."/>
            <person name="Hanley J."/>
            <person name="Yao J.-L."/>
            <person name="Cheung J."/>
            <person name="David K."/>
            <person name="Warren B."/>
            <person name="Marsh K."/>
            <person name="Snowden K."/>
            <person name="Lin-Wang K."/>
            <person name="Brian L."/>
            <person name="Martinez-Sanchez M."/>
            <person name="Wang M."/>
            <person name="Ileperuma N."/>
            <person name="Macnee N."/>
            <person name="Campin R."/>
            <person name="Mcatee P."/>
            <person name="Drummond R."/>
            <person name="Espley R."/>
            <person name="Ireland H."/>
            <person name="Wu R."/>
            <person name="Atkinson R."/>
            <person name="Karunairetnam S."/>
            <person name="Bulley S."/>
            <person name="Chunkath S."/>
            <person name="Hanley Z."/>
            <person name="Storey R."/>
            <person name="Thrimawithana A."/>
            <person name="Thomson S."/>
            <person name="David C."/>
            <person name="Testolin R."/>
        </authorList>
    </citation>
    <scope>NUCLEOTIDE SEQUENCE [LARGE SCALE GENOMIC DNA]</scope>
    <source>
        <strain evidence="3">cv. Red5</strain>
        <tissue evidence="2">Young leaf</tissue>
    </source>
</reference>
<keyword evidence="1" id="KW-0472">Membrane</keyword>
<dbReference type="AlphaFoldDB" id="A0A2R6PXT2"/>
<name>A0A2R6PXT2_ACTCC</name>
<dbReference type="InParanoid" id="A0A2R6PXT2"/>